<dbReference type="Gene3D" id="1.10.443.10">
    <property type="entry name" value="Intergrase catalytic core"/>
    <property type="match status" value="1"/>
</dbReference>
<organism evidence="8 9">
    <name type="scientific">Leptothrix discophora</name>
    <dbReference type="NCBI Taxonomy" id="89"/>
    <lineage>
        <taxon>Bacteria</taxon>
        <taxon>Pseudomonadati</taxon>
        <taxon>Pseudomonadota</taxon>
        <taxon>Betaproteobacteria</taxon>
        <taxon>Burkholderiales</taxon>
        <taxon>Sphaerotilaceae</taxon>
        <taxon>Leptothrix</taxon>
    </lineage>
</organism>
<dbReference type="InterPro" id="IPR011010">
    <property type="entry name" value="DNA_brk_join_enz"/>
</dbReference>
<keyword evidence="3" id="KW-0238">DNA-binding</keyword>
<gene>
    <name evidence="8" type="ORF">Q8X39_08860</name>
</gene>
<evidence type="ECO:0000259" key="7">
    <source>
        <dbReference type="PROSITE" id="PS51898"/>
    </source>
</evidence>
<proteinExistence type="inferred from homology"/>
<name>A0ABT9G2M7_LEPDI</name>
<dbReference type="InterPro" id="IPR002104">
    <property type="entry name" value="Integrase_catalytic"/>
</dbReference>
<dbReference type="InterPro" id="IPR013762">
    <property type="entry name" value="Integrase-like_cat_sf"/>
</dbReference>
<comment type="similarity">
    <text evidence="1">Belongs to the 'phage' integrase family.</text>
</comment>
<evidence type="ECO:0000256" key="4">
    <source>
        <dbReference type="ARBA" id="ARBA00023172"/>
    </source>
</evidence>
<dbReference type="SUPFAM" id="SSF56349">
    <property type="entry name" value="DNA breaking-rejoining enzymes"/>
    <property type="match status" value="1"/>
</dbReference>
<evidence type="ECO:0000256" key="5">
    <source>
        <dbReference type="SAM" id="Coils"/>
    </source>
</evidence>
<evidence type="ECO:0000313" key="8">
    <source>
        <dbReference type="EMBL" id="MDP4300744.1"/>
    </source>
</evidence>
<keyword evidence="2" id="KW-0229">DNA integration</keyword>
<keyword evidence="9" id="KW-1185">Reference proteome</keyword>
<keyword evidence="4" id="KW-0233">DNA recombination</keyword>
<dbReference type="RefSeq" id="WP_305749309.1">
    <property type="nucleotide sequence ID" value="NZ_JAUZEE010000004.1"/>
</dbReference>
<dbReference type="PANTHER" id="PTHR30349:SF41">
    <property type="entry name" value="INTEGRASE_RECOMBINASE PROTEIN MJ0367-RELATED"/>
    <property type="match status" value="1"/>
</dbReference>
<feature type="non-terminal residue" evidence="8">
    <location>
        <position position="1"/>
    </location>
</feature>
<protein>
    <submittedName>
        <fullName evidence="8">Site-specific integrase</fullName>
    </submittedName>
</protein>
<dbReference type="Proteomes" id="UP001235760">
    <property type="component" value="Unassembled WGS sequence"/>
</dbReference>
<evidence type="ECO:0000256" key="3">
    <source>
        <dbReference type="ARBA" id="ARBA00023125"/>
    </source>
</evidence>
<dbReference type="PROSITE" id="PS51898">
    <property type="entry name" value="TYR_RECOMBINASE"/>
    <property type="match status" value="1"/>
</dbReference>
<evidence type="ECO:0000256" key="2">
    <source>
        <dbReference type="ARBA" id="ARBA00022908"/>
    </source>
</evidence>
<comment type="caution">
    <text evidence="8">The sequence shown here is derived from an EMBL/GenBank/DDBJ whole genome shotgun (WGS) entry which is preliminary data.</text>
</comment>
<feature type="region of interest" description="Disordered" evidence="6">
    <location>
        <begin position="127"/>
        <end position="146"/>
    </location>
</feature>
<feature type="coiled-coil region" evidence="5">
    <location>
        <begin position="233"/>
        <end position="264"/>
    </location>
</feature>
<evidence type="ECO:0000256" key="1">
    <source>
        <dbReference type="ARBA" id="ARBA00008857"/>
    </source>
</evidence>
<reference evidence="8 9" key="1">
    <citation type="submission" date="2023-08" db="EMBL/GenBank/DDBJ databases">
        <authorList>
            <person name="Roldan D.M."/>
            <person name="Menes R.J."/>
        </authorList>
    </citation>
    <scope>NUCLEOTIDE SEQUENCE [LARGE SCALE GENOMIC DNA]</scope>
    <source>
        <strain evidence="8 9">CCM 2812</strain>
    </source>
</reference>
<dbReference type="PANTHER" id="PTHR30349">
    <property type="entry name" value="PHAGE INTEGRASE-RELATED"/>
    <property type="match status" value="1"/>
</dbReference>
<evidence type="ECO:0000313" key="9">
    <source>
        <dbReference type="Proteomes" id="UP001235760"/>
    </source>
</evidence>
<dbReference type="EMBL" id="JAUZEE010000004">
    <property type="protein sequence ID" value="MDP4300744.1"/>
    <property type="molecule type" value="Genomic_DNA"/>
</dbReference>
<dbReference type="InterPro" id="IPR050090">
    <property type="entry name" value="Tyrosine_recombinase_XerCD"/>
</dbReference>
<accession>A0ABT9G2M7</accession>
<evidence type="ECO:0000256" key="6">
    <source>
        <dbReference type="SAM" id="MobiDB-lite"/>
    </source>
</evidence>
<keyword evidence="5" id="KW-0175">Coiled coil</keyword>
<feature type="domain" description="Tyr recombinase" evidence="7">
    <location>
        <begin position="272"/>
        <end position="441"/>
    </location>
</feature>
<dbReference type="Pfam" id="PF00589">
    <property type="entry name" value="Phage_integrase"/>
    <property type="match status" value="1"/>
</dbReference>
<sequence>DPCFRFDAVQDELAGRLRLASLNNHYIIRARQVGYPTLTLYASSEDEAIEVQQRIESERRRGIVIDYGLARRTTFADLMIRYLREEAPRHKSFEVQGYKINAVLQDAGLPREDMAAILAAHPNPHPVWKGKEMRKPTGARMSEPSEASRFVRKSFADVGPEDFEDYADERAQVVEAGTVDRELDMFVAICNVAIDRWRIPCIKSPMDGVRRQQYFNERDRRLKSDEEARLLEAARMEDRTKSIERRLEQLMQEERSEADEAATTYRRKKIVKAAREQYQDDAAQTYTHVALVETLIQFLLMTGARRSEALNLTWSRLDLDTQTALLPETKNGRARKLSIRMDLVGMLRVLPRTSEHVFPISVDGLRKAWARICQAAKLTCGDELRVHDLRHEAISRVAEAGSNTPGGFTLVDLQAFSGHRDTRMLLRYSHLCAQSLAKRLDEAFADSNQVTMHHGVRRLKKGAAVSIADLCGSVPPTPPAPKPSTTPLTFKLPSACLTWGTISYKAA</sequence>
<dbReference type="CDD" id="cd00796">
    <property type="entry name" value="INT_Rci_Hp1_C"/>
    <property type="match status" value="1"/>
</dbReference>